<keyword evidence="3" id="KW-0472">Membrane</keyword>
<dbReference type="InterPro" id="IPR002213">
    <property type="entry name" value="UDP_glucos_trans"/>
</dbReference>
<dbReference type="AlphaFoldDB" id="A0AAD4T729"/>
<evidence type="ECO:0000256" key="3">
    <source>
        <dbReference type="SAM" id="Phobius"/>
    </source>
</evidence>
<dbReference type="InterPro" id="IPR050481">
    <property type="entry name" value="UDP-glycosyltransf_plant"/>
</dbReference>
<keyword evidence="3" id="KW-0812">Transmembrane</keyword>
<dbReference type="EMBL" id="JAJJMB010004025">
    <property type="protein sequence ID" value="KAI3944585.1"/>
    <property type="molecule type" value="Genomic_DNA"/>
</dbReference>
<organism evidence="4 5">
    <name type="scientific">Papaver atlanticum</name>
    <dbReference type="NCBI Taxonomy" id="357466"/>
    <lineage>
        <taxon>Eukaryota</taxon>
        <taxon>Viridiplantae</taxon>
        <taxon>Streptophyta</taxon>
        <taxon>Embryophyta</taxon>
        <taxon>Tracheophyta</taxon>
        <taxon>Spermatophyta</taxon>
        <taxon>Magnoliopsida</taxon>
        <taxon>Ranunculales</taxon>
        <taxon>Papaveraceae</taxon>
        <taxon>Papaveroideae</taxon>
        <taxon>Papaver</taxon>
    </lineage>
</organism>
<evidence type="ECO:0000313" key="5">
    <source>
        <dbReference type="Proteomes" id="UP001202328"/>
    </source>
</evidence>
<dbReference type="GO" id="GO:0035251">
    <property type="term" value="F:UDP-glucosyltransferase activity"/>
    <property type="evidence" value="ECO:0007669"/>
    <property type="project" value="InterPro"/>
</dbReference>
<sequence>METKEKHFHIVLFPWLAFGHIIPFLELSKSLASKGNGDIQISFISTPSIIKRLSPIYPPSLKSLINFLSIDLPSVDNLPAGCEATIDLKDEEQTQYLKIAYDLLQAPVEILLKNQIKLDLIICDVINCWMPEIGAKLHIPTALFSVSYAPSLAFFGPPSEFKESNSSRSPEYLTSLPEWIPFPSSLAYRYHEAVSMNEILNTKDATGLSASDRLVKVIEGCNFVLLKSCTEFDGEYFNLLKDLYQKPVISVGLLPPPAQDSLVKSIFKYPRKSSNSEMFNWLDKQQPRSVVYVSFGSEYKMSIDEIHELAFGLETSKLPFLWVLRKPGGIDESNLLPSGFEDRIRGRGFMCFGWISQVEVLAHTAIGGSLCHCGSSSISENLFFGHSQILMPMIVDQGINARFLVEKGLGFEVERNEDGSFTRDAVANAMRIVMVEPEGQQLRQKTTEMSQSIFSNHDLHGGYINKFISSLGQLLSKE</sequence>
<keyword evidence="3" id="KW-1133">Transmembrane helix</keyword>
<accession>A0AAD4T729</accession>
<dbReference type="PANTHER" id="PTHR48049">
    <property type="entry name" value="GLYCOSYLTRANSFERASE"/>
    <property type="match status" value="1"/>
</dbReference>
<reference evidence="4" key="1">
    <citation type="submission" date="2022-04" db="EMBL/GenBank/DDBJ databases">
        <title>A functionally conserved STORR gene fusion in Papaver species that diverged 16.8 million years ago.</title>
        <authorList>
            <person name="Catania T."/>
        </authorList>
    </citation>
    <scope>NUCLEOTIDE SEQUENCE</scope>
    <source>
        <strain evidence="4">S-188037</strain>
    </source>
</reference>
<dbReference type="Pfam" id="PF00201">
    <property type="entry name" value="UDPGT"/>
    <property type="match status" value="1"/>
</dbReference>
<dbReference type="Proteomes" id="UP001202328">
    <property type="component" value="Unassembled WGS sequence"/>
</dbReference>
<dbReference type="FunFam" id="3.40.50.2000:FF:000037">
    <property type="entry name" value="Glycosyltransferase"/>
    <property type="match status" value="1"/>
</dbReference>
<dbReference type="Gene3D" id="3.40.50.2000">
    <property type="entry name" value="Glycogen Phosphorylase B"/>
    <property type="match status" value="2"/>
</dbReference>
<protein>
    <submittedName>
        <fullName evidence="4">Uncharacterized protein</fullName>
    </submittedName>
</protein>
<proteinExistence type="inferred from homology"/>
<comment type="caution">
    <text evidence="4">The sequence shown here is derived from an EMBL/GenBank/DDBJ whole genome shotgun (WGS) entry which is preliminary data.</text>
</comment>
<evidence type="ECO:0000256" key="2">
    <source>
        <dbReference type="ARBA" id="ARBA00022679"/>
    </source>
</evidence>
<comment type="similarity">
    <text evidence="1">Belongs to the UDP-glycosyltransferase family.</text>
</comment>
<dbReference type="PANTHER" id="PTHR48049:SF75">
    <property type="entry name" value="UDP-RHAMNOSE:RHAMNOSYLTRANSFERASE 1"/>
    <property type="match status" value="1"/>
</dbReference>
<feature type="transmembrane region" description="Helical" evidence="3">
    <location>
        <begin position="7"/>
        <end position="25"/>
    </location>
</feature>
<gene>
    <name evidence="4" type="ORF">MKW98_021043</name>
</gene>
<keyword evidence="5" id="KW-1185">Reference proteome</keyword>
<evidence type="ECO:0000313" key="4">
    <source>
        <dbReference type="EMBL" id="KAI3944585.1"/>
    </source>
</evidence>
<keyword evidence="2" id="KW-0808">Transferase</keyword>
<evidence type="ECO:0000256" key="1">
    <source>
        <dbReference type="ARBA" id="ARBA00009995"/>
    </source>
</evidence>
<dbReference type="SUPFAM" id="SSF53756">
    <property type="entry name" value="UDP-Glycosyltransferase/glycogen phosphorylase"/>
    <property type="match status" value="1"/>
</dbReference>
<name>A0AAD4T729_9MAGN</name>
<dbReference type="CDD" id="cd03784">
    <property type="entry name" value="GT1_Gtf-like"/>
    <property type="match status" value="1"/>
</dbReference>